<accession>A0A8J4VVP3</accession>
<evidence type="ECO:0000313" key="2">
    <source>
        <dbReference type="Proteomes" id="UP000737018"/>
    </source>
</evidence>
<name>A0A8J4VVP3_9ROSI</name>
<protein>
    <submittedName>
        <fullName evidence="1">Uncharacterized protein</fullName>
    </submittedName>
</protein>
<comment type="caution">
    <text evidence="1">The sequence shown here is derived from an EMBL/GenBank/DDBJ whole genome shotgun (WGS) entry which is preliminary data.</text>
</comment>
<proteinExistence type="predicted"/>
<gene>
    <name evidence="1" type="ORF">CMV_012769</name>
</gene>
<evidence type="ECO:0000313" key="1">
    <source>
        <dbReference type="EMBL" id="KAF3962759.1"/>
    </source>
</evidence>
<reference evidence="1" key="1">
    <citation type="submission" date="2020-03" db="EMBL/GenBank/DDBJ databases">
        <title>Castanea mollissima Vanexum genome sequencing.</title>
        <authorList>
            <person name="Staton M."/>
        </authorList>
    </citation>
    <scope>NUCLEOTIDE SEQUENCE</scope>
    <source>
        <tissue evidence="1">Leaf</tissue>
    </source>
</reference>
<dbReference type="Proteomes" id="UP000737018">
    <property type="component" value="Unassembled WGS sequence"/>
</dbReference>
<keyword evidence="2" id="KW-1185">Reference proteome</keyword>
<dbReference type="EMBL" id="JRKL02001659">
    <property type="protein sequence ID" value="KAF3962759.1"/>
    <property type="molecule type" value="Genomic_DNA"/>
</dbReference>
<sequence>MSPISSSHVVFAFDATKDRTEEELKLTIKGVQMADGILRGGDTLVLLGILQRIMHPILVKSLLGKSYNGVQPMVEIRGLSVGELANCEVNIEVKITASFPIRKFILRKIAAYKASWVVLDRHLRRDLKFYLKRISSKVSLIHDSLSVEVLRSHATFATYDVERPRLSYSMSKSVLLSNSPDYFSCRSSLSSNYQDSEDIEQSVISYSSYPLSISSQDNSLLHKSNLVPSSSYRSQGHRSSLDFVRNYEQEKSANSWDDYMKLTDLEDSRNYSTAQHTRVAQQLIAWQGMPEYAASRAV</sequence>
<organism evidence="1 2">
    <name type="scientific">Castanea mollissima</name>
    <name type="common">Chinese chestnut</name>
    <dbReference type="NCBI Taxonomy" id="60419"/>
    <lineage>
        <taxon>Eukaryota</taxon>
        <taxon>Viridiplantae</taxon>
        <taxon>Streptophyta</taxon>
        <taxon>Embryophyta</taxon>
        <taxon>Tracheophyta</taxon>
        <taxon>Spermatophyta</taxon>
        <taxon>Magnoliopsida</taxon>
        <taxon>eudicotyledons</taxon>
        <taxon>Gunneridae</taxon>
        <taxon>Pentapetalae</taxon>
        <taxon>rosids</taxon>
        <taxon>fabids</taxon>
        <taxon>Fagales</taxon>
        <taxon>Fagaceae</taxon>
        <taxon>Castanea</taxon>
    </lineage>
</organism>
<dbReference type="OrthoDB" id="979322at2759"/>
<dbReference type="AlphaFoldDB" id="A0A8J4VVP3"/>